<dbReference type="PANTHER" id="PTHR23022:SF135">
    <property type="entry name" value="SI:DKEY-77F5.3"/>
    <property type="match status" value="1"/>
</dbReference>
<dbReference type="Pfam" id="PF13358">
    <property type="entry name" value="DDE_3"/>
    <property type="match status" value="1"/>
</dbReference>
<reference evidence="2" key="1">
    <citation type="submission" date="2021-03" db="EMBL/GenBank/DDBJ databases">
        <authorList>
            <person name="Bekaert M."/>
        </authorList>
    </citation>
    <scope>NUCLEOTIDE SEQUENCE</scope>
</reference>
<dbReference type="InterPro" id="IPR038717">
    <property type="entry name" value="Tc1-like_DDE_dom"/>
</dbReference>
<accession>A0A8S3Q278</accession>
<dbReference type="EMBL" id="CAJPWZ010000204">
    <property type="protein sequence ID" value="CAG2188233.1"/>
    <property type="molecule type" value="Genomic_DNA"/>
</dbReference>
<dbReference type="InterPro" id="IPR052338">
    <property type="entry name" value="Transposase_5"/>
</dbReference>
<evidence type="ECO:0000313" key="2">
    <source>
        <dbReference type="EMBL" id="CAG2188233.1"/>
    </source>
</evidence>
<proteinExistence type="predicted"/>
<name>A0A8S3Q278_MYTED</name>
<organism evidence="2 3">
    <name type="scientific">Mytilus edulis</name>
    <name type="common">Blue mussel</name>
    <dbReference type="NCBI Taxonomy" id="6550"/>
    <lineage>
        <taxon>Eukaryota</taxon>
        <taxon>Metazoa</taxon>
        <taxon>Spiralia</taxon>
        <taxon>Lophotrochozoa</taxon>
        <taxon>Mollusca</taxon>
        <taxon>Bivalvia</taxon>
        <taxon>Autobranchia</taxon>
        <taxon>Pteriomorphia</taxon>
        <taxon>Mytilida</taxon>
        <taxon>Mytiloidea</taxon>
        <taxon>Mytilidae</taxon>
        <taxon>Mytilinae</taxon>
        <taxon>Mytilus</taxon>
    </lineage>
</organism>
<dbReference type="Proteomes" id="UP000683360">
    <property type="component" value="Unassembled WGS sequence"/>
</dbReference>
<gene>
    <name evidence="2" type="ORF">MEDL_3663</name>
</gene>
<dbReference type="GO" id="GO:0003676">
    <property type="term" value="F:nucleic acid binding"/>
    <property type="evidence" value="ECO:0007669"/>
    <property type="project" value="InterPro"/>
</dbReference>
<dbReference type="Gene3D" id="3.30.420.10">
    <property type="entry name" value="Ribonuclease H-like superfamily/Ribonuclease H"/>
    <property type="match status" value="1"/>
</dbReference>
<dbReference type="AlphaFoldDB" id="A0A8S3Q278"/>
<comment type="caution">
    <text evidence="2">The sequence shown here is derived from an EMBL/GenBank/DDBJ whole genome shotgun (WGS) entry which is preliminary data.</text>
</comment>
<dbReference type="InterPro" id="IPR036397">
    <property type="entry name" value="RNaseH_sf"/>
</dbReference>
<evidence type="ECO:0000313" key="3">
    <source>
        <dbReference type="Proteomes" id="UP000683360"/>
    </source>
</evidence>
<sequence length="221" mass="25698">MVREPNKLKRVLFSKAAIADNDNFDNIIFTDECSVQLHDNKVIIYREKDSVAPVLPKPKHPLKVHVWAGISRPGTTSILIFENIMTSDFYINSILATGLITFINRVYPDTHRFQQDNDPKHTANATKDFMRQHNINWWDVWPAESPDFNPIEMVWSMMKSRLSKKEPRTKEDLINGIKSVWREDMTISICSDSSSSRRASYGRSTQEDIPREIQWQVSQVF</sequence>
<evidence type="ECO:0000259" key="1">
    <source>
        <dbReference type="Pfam" id="PF13358"/>
    </source>
</evidence>
<dbReference type="PANTHER" id="PTHR23022">
    <property type="entry name" value="TRANSPOSABLE ELEMENT-RELATED"/>
    <property type="match status" value="1"/>
</dbReference>
<protein>
    <recommendedName>
        <fullName evidence="1">Tc1-like transposase DDE domain-containing protein</fullName>
    </recommendedName>
</protein>
<feature type="domain" description="Tc1-like transposase DDE" evidence="1">
    <location>
        <begin position="27"/>
        <end position="173"/>
    </location>
</feature>
<keyword evidence="3" id="KW-1185">Reference proteome</keyword>
<dbReference type="OrthoDB" id="6126210at2759"/>